<feature type="transmembrane region" description="Helical" evidence="7">
    <location>
        <begin position="130"/>
        <end position="153"/>
    </location>
</feature>
<evidence type="ECO:0000256" key="1">
    <source>
        <dbReference type="ARBA" id="ARBA00004651"/>
    </source>
</evidence>
<dbReference type="GO" id="GO:0005524">
    <property type="term" value="F:ATP binding"/>
    <property type="evidence" value="ECO:0007669"/>
    <property type="project" value="UniProtKB-KW"/>
</dbReference>
<dbReference type="PANTHER" id="PTHR43394:SF1">
    <property type="entry name" value="ATP-BINDING CASSETTE SUB-FAMILY B MEMBER 10, MITOCHONDRIAL"/>
    <property type="match status" value="1"/>
</dbReference>
<feature type="transmembrane region" description="Helical" evidence="7">
    <location>
        <begin position="55"/>
        <end position="72"/>
    </location>
</feature>
<dbReference type="EMBL" id="JAGIKV010000016">
    <property type="protein sequence ID" value="MBP2247469.1"/>
    <property type="molecule type" value="Genomic_DNA"/>
</dbReference>
<evidence type="ECO:0000256" key="7">
    <source>
        <dbReference type="SAM" id="Phobius"/>
    </source>
</evidence>
<dbReference type="PROSITE" id="PS50893">
    <property type="entry name" value="ABC_TRANSPORTER_2"/>
    <property type="match status" value="1"/>
</dbReference>
<keyword evidence="4 10" id="KW-0067">ATP-binding</keyword>
<dbReference type="RefSeq" id="WP_211083974.1">
    <property type="nucleotide sequence ID" value="NZ_CBCSLC010000032.1"/>
</dbReference>
<comment type="caution">
    <text evidence="10">The sequence shown here is derived from an EMBL/GenBank/DDBJ whole genome shotgun (WGS) entry which is preliminary data.</text>
</comment>
<dbReference type="InterPro" id="IPR036640">
    <property type="entry name" value="ABC1_TM_sf"/>
</dbReference>
<feature type="domain" description="ABC transmembrane type-1" evidence="9">
    <location>
        <begin position="120"/>
        <end position="306"/>
    </location>
</feature>
<dbReference type="SMART" id="SM00382">
    <property type="entry name" value="AAA"/>
    <property type="match status" value="1"/>
</dbReference>
<name>A0ABS4RYU9_PAEXY</name>
<dbReference type="CDD" id="cd03228">
    <property type="entry name" value="ABCC_MRP_Like"/>
    <property type="match status" value="1"/>
</dbReference>
<accession>A0ABS4RYU9</accession>
<dbReference type="Gene3D" id="3.40.50.300">
    <property type="entry name" value="P-loop containing nucleotide triphosphate hydrolases"/>
    <property type="match status" value="1"/>
</dbReference>
<feature type="transmembrane region" description="Helical" evidence="7">
    <location>
        <begin position="20"/>
        <end position="43"/>
    </location>
</feature>
<feature type="transmembrane region" description="Helical" evidence="7">
    <location>
        <begin position="159"/>
        <end position="179"/>
    </location>
</feature>
<evidence type="ECO:0000256" key="6">
    <source>
        <dbReference type="ARBA" id="ARBA00023136"/>
    </source>
</evidence>
<dbReference type="PROSITE" id="PS00211">
    <property type="entry name" value="ABC_TRANSPORTER_1"/>
    <property type="match status" value="1"/>
</dbReference>
<dbReference type="SUPFAM" id="SSF90123">
    <property type="entry name" value="ABC transporter transmembrane region"/>
    <property type="match status" value="1"/>
</dbReference>
<dbReference type="PANTHER" id="PTHR43394">
    <property type="entry name" value="ATP-DEPENDENT PERMEASE MDL1, MITOCHONDRIAL"/>
    <property type="match status" value="1"/>
</dbReference>
<dbReference type="SUPFAM" id="SSF52540">
    <property type="entry name" value="P-loop containing nucleoside triphosphate hydrolases"/>
    <property type="match status" value="1"/>
</dbReference>
<keyword evidence="2 7" id="KW-0812">Transmembrane</keyword>
<evidence type="ECO:0000259" key="8">
    <source>
        <dbReference type="PROSITE" id="PS50893"/>
    </source>
</evidence>
<feature type="transmembrane region" description="Helical" evidence="7">
    <location>
        <begin position="245"/>
        <end position="267"/>
    </location>
</feature>
<reference evidence="10 11" key="1">
    <citation type="submission" date="2021-03" db="EMBL/GenBank/DDBJ databases">
        <title>Genomic Encyclopedia of Type Strains, Phase IV (KMG-IV): sequencing the most valuable type-strain genomes for metagenomic binning, comparative biology and taxonomic classification.</title>
        <authorList>
            <person name="Goeker M."/>
        </authorList>
    </citation>
    <scope>NUCLEOTIDE SEQUENCE [LARGE SCALE GENOMIC DNA]</scope>
    <source>
        <strain evidence="10 11">DSM 21292</strain>
    </source>
</reference>
<evidence type="ECO:0000259" key="9">
    <source>
        <dbReference type="PROSITE" id="PS50929"/>
    </source>
</evidence>
<evidence type="ECO:0000256" key="5">
    <source>
        <dbReference type="ARBA" id="ARBA00022989"/>
    </source>
</evidence>
<dbReference type="InterPro" id="IPR039421">
    <property type="entry name" value="Type_1_exporter"/>
</dbReference>
<dbReference type="InterPro" id="IPR011527">
    <property type="entry name" value="ABC1_TM_dom"/>
</dbReference>
<dbReference type="PROSITE" id="PS50929">
    <property type="entry name" value="ABC_TM1F"/>
    <property type="match status" value="1"/>
</dbReference>
<dbReference type="Proteomes" id="UP000810207">
    <property type="component" value="Unassembled WGS sequence"/>
</dbReference>
<comment type="subcellular location">
    <subcellularLocation>
        <location evidence="1">Cell membrane</location>
        <topology evidence="1">Multi-pass membrane protein</topology>
    </subcellularLocation>
</comment>
<keyword evidence="6 7" id="KW-0472">Membrane</keyword>
<sequence>MLNSNLELLKVADIIRKHNWKIIVVHLVMMIFLSLQANFNVYLSGKLLDFLNESVFSQAIFIIILITVFNFLKQFLSEATSLMDEEAMNEIMIKHEMKILDKMRSFNLIDQEKSEFKSSINMATMGMGKIFPLFSNSFGVLQNGITAMIAFWYLGVSSLWLVLFVVIITCSKTLLIFYFTQKRISTNRVIQSKLRVPQYFYNVLIDTQTQKELKVYGSSDVLVKKWKDSSEEIQKIRNSLKKYSINFNLFNFSLSNLGLALVTILIINYMSKGQLSIGEYFGLTLSLNLADNSISTLLRNIFMIKEDKNYVKSYFSFVDNPDRQEADLGKNEKVEFVFENQLTINNLSFRYTNSERYALRNINLSINKGDKVVIFGENGSGKTTFLKLLLKLYDSPEKTIAFDNIPLEQIRTSSLHQAMVVVFQDFVKYMMTIRENVIISNSNRSEITDAQIIKALGKSRFPKLDRFSNHMDTDLGYLTEQSVFLSGGEWQKLALSRVYIRDAELLVFDEPTSALDPKSEIEFFSSILTEKDKTVIVVTHDINIAELADTIVVFKDGEIAEVGNAQELYKRENSEYRNIINKRNEIFSMERKYVYG</sequence>
<dbReference type="InterPro" id="IPR003593">
    <property type="entry name" value="AAA+_ATPase"/>
</dbReference>
<dbReference type="Gene3D" id="1.20.1560.10">
    <property type="entry name" value="ABC transporter type 1, transmembrane domain"/>
    <property type="match status" value="1"/>
</dbReference>
<dbReference type="Pfam" id="PF00005">
    <property type="entry name" value="ABC_tran"/>
    <property type="match status" value="1"/>
</dbReference>
<organism evidence="10 11">
    <name type="scientific">Paenibacillus xylanexedens</name>
    <dbReference type="NCBI Taxonomy" id="528191"/>
    <lineage>
        <taxon>Bacteria</taxon>
        <taxon>Bacillati</taxon>
        <taxon>Bacillota</taxon>
        <taxon>Bacilli</taxon>
        <taxon>Bacillales</taxon>
        <taxon>Paenibacillaceae</taxon>
        <taxon>Paenibacillus</taxon>
    </lineage>
</organism>
<protein>
    <submittedName>
        <fullName evidence="10">ATP-binding cassette subfamily B protein</fullName>
    </submittedName>
</protein>
<gene>
    <name evidence="10" type="ORF">J2Z28_004132</name>
</gene>
<dbReference type="InterPro" id="IPR003439">
    <property type="entry name" value="ABC_transporter-like_ATP-bd"/>
</dbReference>
<dbReference type="InterPro" id="IPR027417">
    <property type="entry name" value="P-loop_NTPase"/>
</dbReference>
<feature type="domain" description="ABC transporter" evidence="8">
    <location>
        <begin position="342"/>
        <end position="581"/>
    </location>
</feature>
<evidence type="ECO:0000256" key="3">
    <source>
        <dbReference type="ARBA" id="ARBA00022741"/>
    </source>
</evidence>
<evidence type="ECO:0000313" key="11">
    <source>
        <dbReference type="Proteomes" id="UP000810207"/>
    </source>
</evidence>
<evidence type="ECO:0000256" key="2">
    <source>
        <dbReference type="ARBA" id="ARBA00022692"/>
    </source>
</evidence>
<keyword evidence="11" id="KW-1185">Reference proteome</keyword>
<proteinExistence type="predicted"/>
<evidence type="ECO:0000256" key="4">
    <source>
        <dbReference type="ARBA" id="ARBA00022840"/>
    </source>
</evidence>
<dbReference type="InterPro" id="IPR017871">
    <property type="entry name" value="ABC_transporter-like_CS"/>
</dbReference>
<evidence type="ECO:0000313" key="10">
    <source>
        <dbReference type="EMBL" id="MBP2247469.1"/>
    </source>
</evidence>
<keyword evidence="5 7" id="KW-1133">Transmembrane helix</keyword>
<keyword evidence="3" id="KW-0547">Nucleotide-binding</keyword>